<evidence type="ECO:0000313" key="2">
    <source>
        <dbReference type="Proteomes" id="UP000274429"/>
    </source>
</evidence>
<dbReference type="EMBL" id="UYWX01023208">
    <property type="protein sequence ID" value="VDM36188.1"/>
    <property type="molecule type" value="Genomic_DNA"/>
</dbReference>
<gene>
    <name evidence="1" type="ORF">TTAC_LOCUS11208</name>
</gene>
<dbReference type="GO" id="GO:0007140">
    <property type="term" value="P:male meiotic nuclear division"/>
    <property type="evidence" value="ECO:0007669"/>
    <property type="project" value="TreeGrafter"/>
</dbReference>
<protein>
    <submittedName>
        <fullName evidence="3">SYCP2_SLD domain-containing protein</fullName>
    </submittedName>
</protein>
<proteinExistence type="predicted"/>
<dbReference type="GO" id="GO:0007143">
    <property type="term" value="P:female meiotic nuclear division"/>
    <property type="evidence" value="ECO:0007669"/>
    <property type="project" value="TreeGrafter"/>
</dbReference>
<evidence type="ECO:0000313" key="1">
    <source>
        <dbReference type="EMBL" id="VDM36188.1"/>
    </source>
</evidence>
<dbReference type="OrthoDB" id="10256849at2759"/>
<keyword evidence="2" id="KW-1185">Reference proteome</keyword>
<evidence type="ECO:0000313" key="3">
    <source>
        <dbReference type="WBParaSite" id="TTAC_0001122501-mRNA-1"/>
    </source>
</evidence>
<dbReference type="InterPro" id="IPR024835">
    <property type="entry name" value="SYCP2-like"/>
</dbReference>
<dbReference type="GO" id="GO:0000800">
    <property type="term" value="C:lateral element"/>
    <property type="evidence" value="ECO:0007669"/>
    <property type="project" value="TreeGrafter"/>
</dbReference>
<dbReference type="GO" id="GO:0000779">
    <property type="term" value="C:condensed chromosome, centromeric region"/>
    <property type="evidence" value="ECO:0007669"/>
    <property type="project" value="TreeGrafter"/>
</dbReference>
<accession>A0A0R3XCE8</accession>
<dbReference type="PANTHER" id="PTHR15607">
    <property type="entry name" value="SYNAPTONEMAL COMPLEX PROTEIN-RELATED"/>
    <property type="match status" value="1"/>
</dbReference>
<dbReference type="WBParaSite" id="TTAC_0001122501-mRNA-1">
    <property type="protein sequence ID" value="TTAC_0001122501-mRNA-1"/>
    <property type="gene ID" value="TTAC_0001122501"/>
</dbReference>
<dbReference type="AlphaFoldDB" id="A0A0R3XCE8"/>
<organism evidence="3">
    <name type="scientific">Hydatigena taeniaeformis</name>
    <name type="common">Feline tapeworm</name>
    <name type="synonym">Taenia taeniaeformis</name>
    <dbReference type="NCBI Taxonomy" id="6205"/>
    <lineage>
        <taxon>Eukaryota</taxon>
        <taxon>Metazoa</taxon>
        <taxon>Spiralia</taxon>
        <taxon>Lophotrochozoa</taxon>
        <taxon>Platyhelminthes</taxon>
        <taxon>Cestoda</taxon>
        <taxon>Eucestoda</taxon>
        <taxon>Cyclophyllidea</taxon>
        <taxon>Taeniidae</taxon>
        <taxon>Hydatigera</taxon>
    </lineage>
</organism>
<name>A0A0R3XCE8_HYDTA</name>
<sequence length="173" mass="19677">MRSKYVGCQNFYCFYFSTSLAAHLRSLGDYDTQSQLLEFLLHVIPAARRRDFVEEYLHQGLSDLFCSIIGQQFESAARRFLNALNPVDPVTQTVFSIPCIGVRICGHELNCQPAALNSNDEPFWVDFNLVPERITTYCVLSLRSDSVCDSEEGEQTWETISIHPDVIEEVNVS</sequence>
<dbReference type="Proteomes" id="UP000274429">
    <property type="component" value="Unassembled WGS sequence"/>
</dbReference>
<dbReference type="PANTHER" id="PTHR15607:SF12">
    <property type="entry name" value="SYNAPTONEMAL COMPLEX PROTEIN 2"/>
    <property type="match status" value="1"/>
</dbReference>
<reference evidence="3" key="1">
    <citation type="submission" date="2017-02" db="UniProtKB">
        <authorList>
            <consortium name="WormBaseParasite"/>
        </authorList>
    </citation>
    <scope>IDENTIFICATION</scope>
</reference>
<reference evidence="1 2" key="2">
    <citation type="submission" date="2018-11" db="EMBL/GenBank/DDBJ databases">
        <authorList>
            <consortium name="Pathogen Informatics"/>
        </authorList>
    </citation>
    <scope>NUCLEOTIDE SEQUENCE [LARGE SCALE GENOMIC DNA]</scope>
</reference>